<accession>A0A2V4XCX9</accession>
<gene>
    <name evidence="4" type="ORF">DFQ11_106163</name>
</gene>
<dbReference type="Pfam" id="PF19081">
    <property type="entry name" value="Ig_7"/>
    <property type="match status" value="1"/>
</dbReference>
<evidence type="ECO:0000313" key="4">
    <source>
        <dbReference type="EMBL" id="PYE80360.1"/>
    </source>
</evidence>
<evidence type="ECO:0000313" key="5">
    <source>
        <dbReference type="Proteomes" id="UP000248054"/>
    </source>
</evidence>
<dbReference type="SUPFAM" id="SSF49899">
    <property type="entry name" value="Concanavalin A-like lectins/glucanases"/>
    <property type="match status" value="1"/>
</dbReference>
<dbReference type="EMBL" id="QJTD01000006">
    <property type="protein sequence ID" value="PYE80360.1"/>
    <property type="molecule type" value="Genomic_DNA"/>
</dbReference>
<dbReference type="InterPro" id="IPR044023">
    <property type="entry name" value="Ig_7"/>
</dbReference>
<protein>
    <submittedName>
        <fullName evidence="4">Putative secreted protein (Por secretion system target)</fullName>
    </submittedName>
</protein>
<evidence type="ECO:0000256" key="1">
    <source>
        <dbReference type="ARBA" id="ARBA00022729"/>
    </source>
</evidence>
<dbReference type="AlphaFoldDB" id="A0A2V4XCX9"/>
<feature type="domain" description="Ig-like" evidence="3">
    <location>
        <begin position="166"/>
        <end position="243"/>
    </location>
</feature>
<dbReference type="InterPro" id="IPR013320">
    <property type="entry name" value="ConA-like_dom_sf"/>
</dbReference>
<organism evidence="4 5">
    <name type="scientific">Winogradskyella epiphytica</name>
    <dbReference type="NCBI Taxonomy" id="262005"/>
    <lineage>
        <taxon>Bacteria</taxon>
        <taxon>Pseudomonadati</taxon>
        <taxon>Bacteroidota</taxon>
        <taxon>Flavobacteriia</taxon>
        <taxon>Flavobacteriales</taxon>
        <taxon>Flavobacteriaceae</taxon>
        <taxon>Winogradskyella</taxon>
    </lineage>
</organism>
<dbReference type="GO" id="GO:0004553">
    <property type="term" value="F:hydrolase activity, hydrolyzing O-glycosyl compounds"/>
    <property type="evidence" value="ECO:0007669"/>
    <property type="project" value="UniProtKB-ARBA"/>
</dbReference>
<dbReference type="Proteomes" id="UP000248054">
    <property type="component" value="Unassembled WGS sequence"/>
</dbReference>
<feature type="domain" description="Secretion system C-terminal sorting" evidence="2">
    <location>
        <begin position="260"/>
        <end position="328"/>
    </location>
</feature>
<proteinExistence type="predicted"/>
<reference evidence="4 5" key="1">
    <citation type="submission" date="2018-06" db="EMBL/GenBank/DDBJ databases">
        <title>Genomic Encyclopedia of Type Strains, Phase III (KMG-III): the genomes of soil and plant-associated and newly described type strains.</title>
        <authorList>
            <person name="Whitman W."/>
        </authorList>
    </citation>
    <scope>NUCLEOTIDE SEQUENCE [LARGE SCALE GENOMIC DNA]</scope>
    <source>
        <strain evidence="4 5">CECT 7945</strain>
    </source>
</reference>
<evidence type="ECO:0000259" key="3">
    <source>
        <dbReference type="Pfam" id="PF19081"/>
    </source>
</evidence>
<dbReference type="Pfam" id="PF13385">
    <property type="entry name" value="Laminin_G_3"/>
    <property type="match status" value="1"/>
</dbReference>
<sequence>MFLGGGANTLTSDAGVISVDTWHHVAAVYNDVALKLYVDGVEIASHEMPLGYFIYDSFDPYQIGATKDANSHFSGSIDELKVWDIARSAEQIEEFACELQGTETLNVETSGLLAYYKFNQGVAAGNNTGLTTLIDHTANGYNGTLTDFAFSGASSNWVDGSPVLAPETPTVTTQVTLEQNSTASPLTATSSATGLLWYTEVNGDASAVAPTPNTDMLGETSFWVSSVNEMGCESERVEIVVTVEETMSVGEENMLNGLSIYPNPTNGVLTVSNTLDTEVFTTVYDLNGRLLLSKTLGQNSNTLDLSNLNTGVYIVKLKTELGEVSKRVLKN</sequence>
<evidence type="ECO:0000259" key="2">
    <source>
        <dbReference type="Pfam" id="PF18962"/>
    </source>
</evidence>
<name>A0A2V4XCX9_9FLAO</name>
<dbReference type="NCBIfam" id="TIGR04183">
    <property type="entry name" value="Por_Secre_tail"/>
    <property type="match status" value="1"/>
</dbReference>
<comment type="caution">
    <text evidence="4">The sequence shown here is derived from an EMBL/GenBank/DDBJ whole genome shotgun (WGS) entry which is preliminary data.</text>
</comment>
<keyword evidence="5" id="KW-1185">Reference proteome</keyword>
<dbReference type="Pfam" id="PF18962">
    <property type="entry name" value="Por_Secre_tail"/>
    <property type="match status" value="1"/>
</dbReference>
<dbReference type="GO" id="GO:0005975">
    <property type="term" value="P:carbohydrate metabolic process"/>
    <property type="evidence" value="ECO:0007669"/>
    <property type="project" value="UniProtKB-ARBA"/>
</dbReference>
<dbReference type="InterPro" id="IPR026444">
    <property type="entry name" value="Secre_tail"/>
</dbReference>
<dbReference type="Gene3D" id="2.60.120.200">
    <property type="match status" value="1"/>
</dbReference>
<keyword evidence="1" id="KW-0732">Signal</keyword>